<keyword evidence="6" id="KW-0326">Glycosidase</keyword>
<name>A0ABQ8KPR7_9APHY</name>
<dbReference type="GeneID" id="72002203"/>
<dbReference type="PANTHER" id="PTHR42721:SF3">
    <property type="entry name" value="BETA-D-XYLOSIDASE 5-RELATED"/>
    <property type="match status" value="1"/>
</dbReference>
<dbReference type="InterPro" id="IPR013783">
    <property type="entry name" value="Ig-like_fold"/>
</dbReference>
<dbReference type="Gene3D" id="3.20.20.300">
    <property type="entry name" value="Glycoside hydrolase, family 3, N-terminal domain"/>
    <property type="match status" value="1"/>
</dbReference>
<evidence type="ECO:0000256" key="2">
    <source>
        <dbReference type="ARBA" id="ARBA00005336"/>
    </source>
</evidence>
<comment type="catalytic activity">
    <reaction evidence="7">
        <text>Hydrolysis of (1-&gt;4)-beta-D-xylans, to remove successive D-xylose residues from the non-reducing termini.</text>
        <dbReference type="EC" id="3.2.1.37"/>
    </reaction>
</comment>
<dbReference type="RefSeq" id="XP_047781551.1">
    <property type="nucleotide sequence ID" value="XM_047921471.1"/>
</dbReference>
<dbReference type="InterPro" id="IPR026891">
    <property type="entry name" value="Fn3-like"/>
</dbReference>
<dbReference type="SMART" id="SM01217">
    <property type="entry name" value="Fn3_like"/>
    <property type="match status" value="1"/>
</dbReference>
<dbReference type="InterPro" id="IPR002772">
    <property type="entry name" value="Glyco_hydro_3_C"/>
</dbReference>
<keyword evidence="3" id="KW-0119">Carbohydrate metabolism</keyword>
<evidence type="ECO:0000259" key="10">
    <source>
        <dbReference type="SMART" id="SM01217"/>
    </source>
</evidence>
<gene>
    <name evidence="11" type="ORF">C8Q71DRAFT_721706</name>
</gene>
<keyword evidence="3" id="KW-0624">Polysaccharide degradation</keyword>
<dbReference type="InterPro" id="IPR044993">
    <property type="entry name" value="BXL"/>
</dbReference>
<organism evidence="11 12">
    <name type="scientific">Rhodofomes roseus</name>
    <dbReference type="NCBI Taxonomy" id="34475"/>
    <lineage>
        <taxon>Eukaryota</taxon>
        <taxon>Fungi</taxon>
        <taxon>Dikarya</taxon>
        <taxon>Basidiomycota</taxon>
        <taxon>Agaricomycotina</taxon>
        <taxon>Agaricomycetes</taxon>
        <taxon>Polyporales</taxon>
        <taxon>Rhodofomes</taxon>
    </lineage>
</organism>
<comment type="pathway">
    <text evidence="1">Glycan degradation; xylan degradation.</text>
</comment>
<reference evidence="11 12" key="1">
    <citation type="journal article" date="2021" name="Environ. Microbiol.">
        <title>Gene family expansions and transcriptome signatures uncover fungal adaptations to wood decay.</title>
        <authorList>
            <person name="Hage H."/>
            <person name="Miyauchi S."/>
            <person name="Viragh M."/>
            <person name="Drula E."/>
            <person name="Min B."/>
            <person name="Chaduli D."/>
            <person name="Navarro D."/>
            <person name="Favel A."/>
            <person name="Norest M."/>
            <person name="Lesage-Meessen L."/>
            <person name="Balint B."/>
            <person name="Merenyi Z."/>
            <person name="de Eugenio L."/>
            <person name="Morin E."/>
            <person name="Martinez A.T."/>
            <person name="Baldrian P."/>
            <person name="Stursova M."/>
            <person name="Martinez M.J."/>
            <person name="Novotny C."/>
            <person name="Magnuson J.K."/>
            <person name="Spatafora J.W."/>
            <person name="Maurice S."/>
            <person name="Pangilinan J."/>
            <person name="Andreopoulos W."/>
            <person name="LaButti K."/>
            <person name="Hundley H."/>
            <person name="Na H."/>
            <person name="Kuo A."/>
            <person name="Barry K."/>
            <person name="Lipzen A."/>
            <person name="Henrissat B."/>
            <person name="Riley R."/>
            <person name="Ahrendt S."/>
            <person name="Nagy L.G."/>
            <person name="Grigoriev I.V."/>
            <person name="Martin F."/>
            <person name="Rosso M.N."/>
        </authorList>
    </citation>
    <scope>NUCLEOTIDE SEQUENCE [LARGE SCALE GENOMIC DNA]</scope>
    <source>
        <strain evidence="11 12">CIRM-BRFM 1785</strain>
    </source>
</reference>
<dbReference type="InterPro" id="IPR036962">
    <property type="entry name" value="Glyco_hydro_3_N_sf"/>
</dbReference>
<proteinExistence type="inferred from homology"/>
<dbReference type="EMBL" id="JADCUA010000005">
    <property type="protein sequence ID" value="KAH9839901.1"/>
    <property type="molecule type" value="Genomic_DNA"/>
</dbReference>
<keyword evidence="5" id="KW-0378">Hydrolase</keyword>
<feature type="chain" id="PRO_5045042238" description="xylan 1,4-beta-xylosidase" evidence="9">
    <location>
        <begin position="19"/>
        <end position="762"/>
    </location>
</feature>
<keyword evidence="12" id="KW-1185">Reference proteome</keyword>
<dbReference type="InterPro" id="IPR036881">
    <property type="entry name" value="Glyco_hydro_3_C_sf"/>
</dbReference>
<dbReference type="SUPFAM" id="SSF52279">
    <property type="entry name" value="Beta-D-glucan exohydrolase, C-terminal domain"/>
    <property type="match status" value="1"/>
</dbReference>
<evidence type="ECO:0000313" key="12">
    <source>
        <dbReference type="Proteomes" id="UP000814176"/>
    </source>
</evidence>
<dbReference type="Gene3D" id="3.40.50.1700">
    <property type="entry name" value="Glycoside hydrolase family 3 C-terminal domain"/>
    <property type="match status" value="1"/>
</dbReference>
<feature type="signal peptide" evidence="9">
    <location>
        <begin position="1"/>
        <end position="18"/>
    </location>
</feature>
<dbReference type="PANTHER" id="PTHR42721">
    <property type="entry name" value="SUGAR HYDROLASE-RELATED"/>
    <property type="match status" value="1"/>
</dbReference>
<evidence type="ECO:0000313" key="11">
    <source>
        <dbReference type="EMBL" id="KAH9839901.1"/>
    </source>
</evidence>
<evidence type="ECO:0000256" key="8">
    <source>
        <dbReference type="ARBA" id="ARBA00026107"/>
    </source>
</evidence>
<evidence type="ECO:0000256" key="3">
    <source>
        <dbReference type="ARBA" id="ARBA00022651"/>
    </source>
</evidence>
<dbReference type="SUPFAM" id="SSF51445">
    <property type="entry name" value="(Trans)glycosidases"/>
    <property type="match status" value="1"/>
</dbReference>
<dbReference type="InterPro" id="IPR001764">
    <property type="entry name" value="Glyco_hydro_3_N"/>
</dbReference>
<evidence type="ECO:0000256" key="1">
    <source>
        <dbReference type="ARBA" id="ARBA00004851"/>
    </source>
</evidence>
<dbReference type="Pfam" id="PF00933">
    <property type="entry name" value="Glyco_hydro_3"/>
    <property type="match status" value="1"/>
</dbReference>
<keyword evidence="3" id="KW-0858">Xylan degradation</keyword>
<evidence type="ECO:0000256" key="9">
    <source>
        <dbReference type="SAM" id="SignalP"/>
    </source>
</evidence>
<dbReference type="InterPro" id="IPR017853">
    <property type="entry name" value="GH"/>
</dbReference>
<sequence>MATLLALACLALATNVYAIYPDCANGPLAYNTICDSSATPVDRATALVGLFTLEEKINNTGNTAPGVPRLGLPAYQWWQEALHGVAESPGVNFSGSGEFSYATSFPQPILMGAAFDDALINAVATVVSTEGRAFANNNHSGFDFWTPNINPFKDPRWGRGILLCQETPGEDPFHLQSYVYNLITGLQGGLDPEFKRVVATCKHYAAYDLENWMGNVRYGFDALVSVQDLSEFYTRSFQTCARDANVGAFMCSYNAVNGVPSCANSYLLQDILRGHWNWTNEDQWVTSDCDAIQNIYEPHYYAPTRAQTVADALNAGTDLDCGTYYPDFLGAAYNESLINVTTLDTSLIRLYASLVKLGYFDPIEDQPYGQLGWANVSTPEAEQLAYTAAVEGITLLKNDGTLPLSKEIKSIALIGPWANATTQMQGNYYGVAPYLISPLMAAEALNYTVYYSAGPGINDPTTPSYPAAFEVASQADAIIYAGGIDTTIEAEAMDRYTLDWPGVQPDFVDLLSQLGKPLVILQMGGGQIDDSCFVPNPNVNAIIWGGYPGQSGGAALMDIIVGNAAPAGRLPITQYPIDYVNQVPMTDMSLRPSATNPGRTYMWYTGTPIFEFGYGLHYTNFAAALSAPSASSYDIQSLVGACSGVAYLDLCPFESYTVNVTNTGSTYTSDYVSLLFVAGVHGPAPYPNKVLVAYDRLHGVEPLSSQTTTLNLTLGSLARRDEYGNTILYPGDYTLLLDVEPLSTQTFTLTGDPAVLDYWPQP</sequence>
<dbReference type="Gene3D" id="2.60.40.10">
    <property type="entry name" value="Immunoglobulins"/>
    <property type="match status" value="1"/>
</dbReference>
<evidence type="ECO:0000256" key="7">
    <source>
        <dbReference type="ARBA" id="ARBA00024574"/>
    </source>
</evidence>
<dbReference type="Pfam" id="PF01915">
    <property type="entry name" value="Glyco_hydro_3_C"/>
    <property type="match status" value="1"/>
</dbReference>
<evidence type="ECO:0000256" key="5">
    <source>
        <dbReference type="ARBA" id="ARBA00022801"/>
    </source>
</evidence>
<dbReference type="EC" id="3.2.1.37" evidence="8"/>
<feature type="domain" description="Fibronectin type III-like" evidence="10">
    <location>
        <begin position="671"/>
        <end position="741"/>
    </location>
</feature>
<comment type="caution">
    <text evidence="11">The sequence shown here is derived from an EMBL/GenBank/DDBJ whole genome shotgun (WGS) entry which is preliminary data.</text>
</comment>
<keyword evidence="4 9" id="KW-0732">Signal</keyword>
<dbReference type="Proteomes" id="UP000814176">
    <property type="component" value="Unassembled WGS sequence"/>
</dbReference>
<evidence type="ECO:0000256" key="6">
    <source>
        <dbReference type="ARBA" id="ARBA00023295"/>
    </source>
</evidence>
<evidence type="ECO:0000256" key="4">
    <source>
        <dbReference type="ARBA" id="ARBA00022729"/>
    </source>
</evidence>
<accession>A0ABQ8KPR7</accession>
<comment type="similarity">
    <text evidence="2">Belongs to the glycosyl hydrolase 3 family.</text>
</comment>
<protein>
    <recommendedName>
        <fullName evidence="8">xylan 1,4-beta-xylosidase</fullName>
        <ecNumber evidence="8">3.2.1.37</ecNumber>
    </recommendedName>
</protein>